<gene>
    <name evidence="3" type="ORF">SAMN05880501_10924</name>
</gene>
<dbReference type="Pfam" id="PF18106">
    <property type="entry name" value="Rol_Rep_N"/>
    <property type="match status" value="1"/>
</dbReference>
<evidence type="ECO:0000313" key="4">
    <source>
        <dbReference type="Proteomes" id="UP000219636"/>
    </source>
</evidence>
<sequence length="348" mass="40777">MKKEKKDFVFPYSNRGVENTLENGLRACVDWVEATFKTVGTEQLVTDLLQMNFDKFYPDTGRYGYRRSIRCGSISVYFDGQEDMGIHLEMKGRGCREYEGYNLLSWKELFEVFLRYEVSFSRLDIAVDDFKGFFKLKEIQKKIKGRELVSKFKLANIQQSYETRTGLGQGLTIYYGSSKSDIQIRMYDKLSERSNNNYNVPKDINFWNRTEVQLRNERAQTVAKILATEEDGERTIGQTVCGILKHYIRFTIKGKEKNRSRWKTARFWDKFLNGVDALSLSTNPVEPQTVEEKEMWFMNQAAPTYALILDAYGGDPKKMAQLAKYGRQRYKKEHIDMINRFIEKNKEG</sequence>
<organism evidence="3 4">
    <name type="scientific">Ureibacillus xyleni</name>
    <dbReference type="NCBI Taxonomy" id="614648"/>
    <lineage>
        <taxon>Bacteria</taxon>
        <taxon>Bacillati</taxon>
        <taxon>Bacillota</taxon>
        <taxon>Bacilli</taxon>
        <taxon>Bacillales</taxon>
        <taxon>Caryophanaceae</taxon>
        <taxon>Ureibacillus</taxon>
    </lineage>
</organism>
<dbReference type="EMBL" id="OBMQ01000009">
    <property type="protein sequence ID" value="SOC16564.1"/>
    <property type="molecule type" value="Genomic_DNA"/>
</dbReference>
<dbReference type="Proteomes" id="UP000219636">
    <property type="component" value="Unassembled WGS sequence"/>
</dbReference>
<dbReference type="RefSeq" id="WP_097074106.1">
    <property type="nucleotide sequence ID" value="NZ_OBMQ01000009.1"/>
</dbReference>
<protein>
    <submittedName>
        <fullName evidence="3">Phage replication initiation protein</fullName>
    </submittedName>
</protein>
<evidence type="ECO:0000259" key="2">
    <source>
        <dbReference type="Pfam" id="PF18106"/>
    </source>
</evidence>
<dbReference type="InterPro" id="IPR003491">
    <property type="entry name" value="REP-like_C"/>
</dbReference>
<proteinExistence type="predicted"/>
<dbReference type="OrthoDB" id="2067664at2"/>
<feature type="domain" description="Replication initiation protein-like C-terminal" evidence="1">
    <location>
        <begin position="119"/>
        <end position="313"/>
    </location>
</feature>
<dbReference type="Pfam" id="PF02486">
    <property type="entry name" value="Rep_trans"/>
    <property type="match status" value="1"/>
</dbReference>
<dbReference type="AlphaFoldDB" id="A0A285T6B0"/>
<reference evidence="4" key="1">
    <citation type="submission" date="2017-08" db="EMBL/GenBank/DDBJ databases">
        <authorList>
            <person name="Varghese N."/>
            <person name="Submissions S."/>
        </authorList>
    </citation>
    <scope>NUCLEOTIDE SEQUENCE [LARGE SCALE GENOMIC DNA]</scope>
    <source>
        <strain evidence="4">JC22</strain>
    </source>
</reference>
<name>A0A285T6B0_9BACL</name>
<evidence type="ECO:0000313" key="3">
    <source>
        <dbReference type="EMBL" id="SOC16564.1"/>
    </source>
</evidence>
<accession>A0A285T6B0</accession>
<keyword evidence="4" id="KW-1185">Reference proteome</keyword>
<evidence type="ECO:0000259" key="1">
    <source>
        <dbReference type="Pfam" id="PF02486"/>
    </source>
</evidence>
<dbReference type="InterPro" id="IPR040819">
    <property type="entry name" value="Rol_Rep_N"/>
</dbReference>
<feature type="domain" description="Rolling Circle replication initiation protein N-terminal" evidence="2">
    <location>
        <begin position="27"/>
        <end position="103"/>
    </location>
</feature>